<reference evidence="1" key="1">
    <citation type="journal article" date="2006" name="BMC Biol.">
        <title>The complete chloroplast DNA sequence of the green alga Oltmannsiellopsis viridis reveals a distinctive quadripartite architecture in the chloroplast genome of early diverging ulvophytes.</title>
        <authorList>
            <person name="Pombert J.F."/>
            <person name="Lemieux C."/>
            <person name="Turmel M."/>
        </authorList>
    </citation>
    <scope>NUCLEOTIDE SEQUENCE</scope>
</reference>
<dbReference type="SUPFAM" id="SSF55608">
    <property type="entry name" value="Homing endonucleases"/>
    <property type="match status" value="1"/>
</dbReference>
<dbReference type="AlphaFoldDB" id="Q8WKZ9"/>
<keyword evidence="1" id="KW-0150">Chloroplast</keyword>
<name>Q8WKZ9_9CHLO</name>
<geneLocation type="chloroplast" evidence="1"/>
<proteinExistence type="predicted"/>
<accession>Q8WKZ9</accession>
<protein>
    <recommendedName>
        <fullName evidence="2">LAGLIDADG homing endonuclease</fullName>
    </recommendedName>
</protein>
<evidence type="ECO:0000313" key="1">
    <source>
        <dbReference type="EMBL" id="AAL34372.1"/>
    </source>
</evidence>
<sequence length="356" mass="40307">MKTTSFKMSDEMALGFFDADGSILMDVEKKTNGKKYCVFSVDYFVGQSPSKADATSKFAEKFGGETSPRRGDFKYNQSSEVGNRVRTFLSKNEPKNPYRVRDFYISEALIGLLNKQTQSSKIGQVTLARLVSNKSILREQKQSKIAFAAWCEHIGATDSEISQGLSIADPIVAEIETKVEQQTESLLTTSLSNDYVLGAHFGDGSLYVALSWKPTKTNHRLRCEPEWAISGNNEVYCQAFVRTFGGTTKDVDKKGQRKFVLSGIQQCFGILYLFTNAPWMPAYKAEQFTRWRDSINLLVAQEHFTEQGIRRLLDLSYGLAEKGGRKYTKEEYLAWGSAWLNNPARQRRTPRRRPLP</sequence>
<organism evidence="1">
    <name type="scientific">Chlamydomonas komma</name>
    <dbReference type="NCBI Taxonomy" id="28459"/>
    <lineage>
        <taxon>Eukaryota</taxon>
        <taxon>Viridiplantae</taxon>
        <taxon>Chlorophyta</taxon>
        <taxon>core chlorophytes</taxon>
        <taxon>Chlorophyceae</taxon>
        <taxon>CS clade</taxon>
        <taxon>Chlamydomonadales</taxon>
        <taxon>Chlamydomonadaceae</taxon>
        <taxon>Chlamydomonas</taxon>
    </lineage>
</organism>
<dbReference type="Gene3D" id="3.10.28.10">
    <property type="entry name" value="Homing endonucleases"/>
    <property type="match status" value="1"/>
</dbReference>
<keyword evidence="1" id="KW-0934">Plastid</keyword>
<evidence type="ECO:0008006" key="2">
    <source>
        <dbReference type="Google" id="ProtNLM"/>
    </source>
</evidence>
<dbReference type="EMBL" id="L43502">
    <property type="protein sequence ID" value="AAL34372.1"/>
    <property type="molecule type" value="Genomic_DNA"/>
</dbReference>
<dbReference type="InterPro" id="IPR027434">
    <property type="entry name" value="Homing_endonucl"/>
</dbReference>